<dbReference type="Pfam" id="PF00563">
    <property type="entry name" value="EAL"/>
    <property type="match status" value="1"/>
</dbReference>
<comment type="caution">
    <text evidence="2">The sequence shown here is derived from an EMBL/GenBank/DDBJ whole genome shotgun (WGS) entry which is preliminary data.</text>
</comment>
<keyword evidence="3" id="KW-1185">Reference proteome</keyword>
<dbReference type="SUPFAM" id="SSF141868">
    <property type="entry name" value="EAL domain-like"/>
    <property type="match status" value="1"/>
</dbReference>
<dbReference type="SMART" id="SM00052">
    <property type="entry name" value="EAL"/>
    <property type="match status" value="1"/>
</dbReference>
<dbReference type="RefSeq" id="WP_160975148.1">
    <property type="nucleotide sequence ID" value="NZ_WWEN01000010.1"/>
</dbReference>
<evidence type="ECO:0000259" key="1">
    <source>
        <dbReference type="PROSITE" id="PS50883"/>
    </source>
</evidence>
<name>A0A6L8LVR5_9RHOB</name>
<dbReference type="Gene3D" id="3.20.20.450">
    <property type="entry name" value="EAL domain"/>
    <property type="match status" value="1"/>
</dbReference>
<feature type="domain" description="EAL" evidence="1">
    <location>
        <begin position="28"/>
        <end position="278"/>
    </location>
</feature>
<dbReference type="PANTHER" id="PTHR33121">
    <property type="entry name" value="CYCLIC DI-GMP PHOSPHODIESTERASE PDEF"/>
    <property type="match status" value="1"/>
</dbReference>
<dbReference type="Proteomes" id="UP000479043">
    <property type="component" value="Unassembled WGS sequence"/>
</dbReference>
<dbReference type="InterPro" id="IPR050706">
    <property type="entry name" value="Cyclic-di-GMP_PDE-like"/>
</dbReference>
<protein>
    <submittedName>
        <fullName evidence="2">EAL domain-containing protein</fullName>
    </submittedName>
</protein>
<dbReference type="InterPro" id="IPR035919">
    <property type="entry name" value="EAL_sf"/>
</dbReference>
<dbReference type="CDD" id="cd01948">
    <property type="entry name" value="EAL"/>
    <property type="match status" value="1"/>
</dbReference>
<dbReference type="PROSITE" id="PS50883">
    <property type="entry name" value="EAL"/>
    <property type="match status" value="1"/>
</dbReference>
<dbReference type="PANTHER" id="PTHR33121:SF79">
    <property type="entry name" value="CYCLIC DI-GMP PHOSPHODIESTERASE PDED-RELATED"/>
    <property type="match status" value="1"/>
</dbReference>
<accession>A0A6L8LVR5</accession>
<organism evidence="2 3">
    <name type="scientific">Thalassovita mangrovi</name>
    <dbReference type="NCBI Taxonomy" id="2692236"/>
    <lineage>
        <taxon>Bacteria</taxon>
        <taxon>Pseudomonadati</taxon>
        <taxon>Pseudomonadota</taxon>
        <taxon>Alphaproteobacteria</taxon>
        <taxon>Rhodobacterales</taxon>
        <taxon>Roseobacteraceae</taxon>
        <taxon>Thalassovita</taxon>
    </lineage>
</organism>
<gene>
    <name evidence="2" type="ORF">GR167_18120</name>
</gene>
<dbReference type="InterPro" id="IPR001633">
    <property type="entry name" value="EAL_dom"/>
</dbReference>
<sequence>MTGRKFGKFADIPDGQDSPLAYATQQRDKNVLKMVEDALRHNEAALAFQPVVEAARPDRVAFYEGLMRIFDETERVIPARDFIDHVEDTEIGRLIDCVALEQGLEVLAEAPDIRLSVNMSLRSAGYPRWMDSLERGLARDPSIGERLILEISEASVMQVPELVIPFMDHIRNRNIAFALDDFGSGATSLRFFRDFRFDILKISGAFCRRIHLEPDNQVLISALNMIGDHFGMLTVATGIEAREEAEWCARHGIGCLQGYLFGAPSLKMSWKGDQRRAG</sequence>
<reference evidence="2 3" key="1">
    <citation type="submission" date="2020-01" db="EMBL/GenBank/DDBJ databases">
        <authorList>
            <person name="Chen S."/>
        </authorList>
    </citation>
    <scope>NUCLEOTIDE SEQUENCE [LARGE SCALE GENOMIC DNA]</scope>
    <source>
        <strain evidence="2 3">GS-10</strain>
    </source>
</reference>
<dbReference type="EMBL" id="WWEN01000010">
    <property type="protein sequence ID" value="MYM57239.1"/>
    <property type="molecule type" value="Genomic_DNA"/>
</dbReference>
<dbReference type="AlphaFoldDB" id="A0A6L8LVR5"/>
<evidence type="ECO:0000313" key="3">
    <source>
        <dbReference type="Proteomes" id="UP000479043"/>
    </source>
</evidence>
<dbReference type="GO" id="GO:0071111">
    <property type="term" value="F:cyclic-guanylate-specific phosphodiesterase activity"/>
    <property type="evidence" value="ECO:0007669"/>
    <property type="project" value="InterPro"/>
</dbReference>
<evidence type="ECO:0000313" key="2">
    <source>
        <dbReference type="EMBL" id="MYM57239.1"/>
    </source>
</evidence>
<proteinExistence type="predicted"/>